<dbReference type="AlphaFoldDB" id="A0AAP0EZG6"/>
<keyword evidence="3 5" id="KW-0804">Transcription</keyword>
<evidence type="ECO:0000256" key="2">
    <source>
        <dbReference type="ARBA" id="ARBA00023015"/>
    </source>
</evidence>
<feature type="region of interest" description="Disordered" evidence="6">
    <location>
        <begin position="1"/>
        <end position="26"/>
    </location>
</feature>
<sequence length="545" mass="59184">MGPYDSVGSCSSSSSSGPEKSSTTTISEMDGHLAEAGYRVRLSDLRQVAQRLEHLDNVRINAPDEFSQLASSDTVHYNPSNMASWVDSMLSELPYDLFPFPFPLPQTPDLPDPFAESVPWPTTTHQQQLGPYTVVVAAAADQEEEDSGIRLVHLLMACAESVQIGDSSIAGSLIREIQRILTHVNTSSGIGKVAGYFVDALSCRLFSPQTALSAATAESEILYHHFYEACPYLKFAHFTANQAILEAFTAHDSVHVIDFNLMHGLQWPALIQALALRPGGPPLLRLTGIGPPSPDGRDTLREIGLRLAELAWSVNVRFAFRGVAAARLDDVKPWMLQVNPGEAVAVNSIMQLHKLLGSGPGPSPGQSSLDTVLGWIRGLNPKIMTVVEQEANHNQPGFLERFTEALYYYSTMFDSLDGCAAAESVRVVAEMYVQREIWNVVGCEGAGRVERHEPLSKWRERLGGAGFKGVHLGSNAFKQASMLLTLFSAEGYCVDENDGCLTLGWHSRPLIAASAWQVAADASTPATAATATETMSHELVKESTM</sequence>
<evidence type="ECO:0000256" key="1">
    <source>
        <dbReference type="ARBA" id="ARBA00010273"/>
    </source>
</evidence>
<keyword evidence="5" id="KW-0539">Nucleus</keyword>
<dbReference type="EMBL" id="JBBNAE010000008">
    <property type="protein sequence ID" value="KAK9101876.1"/>
    <property type="molecule type" value="Genomic_DNA"/>
</dbReference>
<comment type="function">
    <text evidence="5">Transcriptional regulator that acts as a repressor of the gibberellin (GA) signaling pathway. Probably acts by participating in large multiprotein complexes that repress transcription of GA-inducible genes.</text>
</comment>
<feature type="short sequence motif" description="VHIID" evidence="4">
    <location>
        <begin position="254"/>
        <end position="258"/>
    </location>
</feature>
<keyword evidence="2 5" id="KW-0805">Transcription regulation</keyword>
<feature type="region of interest" description="VHIID" evidence="4">
    <location>
        <begin position="223"/>
        <end position="288"/>
    </location>
</feature>
<dbReference type="PANTHER" id="PTHR31636">
    <property type="entry name" value="OSJNBA0084A10.13 PROTEIN-RELATED"/>
    <property type="match status" value="1"/>
</dbReference>
<dbReference type="Gene3D" id="1.10.10.1290">
    <property type="entry name" value="Transcriptional regulator DELLA, N-terminal domain"/>
    <property type="match status" value="1"/>
</dbReference>
<feature type="region of interest" description="SAW" evidence="4">
    <location>
        <begin position="442"/>
        <end position="517"/>
    </location>
</feature>
<proteinExistence type="inferred from homology"/>
<protein>
    <recommendedName>
        <fullName evidence="5">DELLA protein</fullName>
    </recommendedName>
</protein>
<accession>A0AAP0EZG6</accession>
<gene>
    <name evidence="8" type="ORF">Sjap_019130</name>
</gene>
<organism evidence="8 9">
    <name type="scientific">Stephania japonica</name>
    <dbReference type="NCBI Taxonomy" id="461633"/>
    <lineage>
        <taxon>Eukaryota</taxon>
        <taxon>Viridiplantae</taxon>
        <taxon>Streptophyta</taxon>
        <taxon>Embryophyta</taxon>
        <taxon>Tracheophyta</taxon>
        <taxon>Spermatophyta</taxon>
        <taxon>Magnoliopsida</taxon>
        <taxon>Ranunculales</taxon>
        <taxon>Menispermaceae</taxon>
        <taxon>Menispermoideae</taxon>
        <taxon>Cissampelideae</taxon>
        <taxon>Stephania</taxon>
    </lineage>
</organism>
<evidence type="ECO:0000256" key="3">
    <source>
        <dbReference type="ARBA" id="ARBA00023163"/>
    </source>
</evidence>
<comment type="caution">
    <text evidence="8">The sequence shown here is derived from an EMBL/GenBank/DDBJ whole genome shotgun (WGS) entry which is preliminary data.</text>
</comment>
<evidence type="ECO:0000259" key="7">
    <source>
        <dbReference type="Pfam" id="PF12041"/>
    </source>
</evidence>
<feature type="short sequence motif" description="LXXLL motif" evidence="4">
    <location>
        <begin position="352"/>
        <end position="356"/>
    </location>
</feature>
<evidence type="ECO:0000313" key="9">
    <source>
        <dbReference type="Proteomes" id="UP001417504"/>
    </source>
</evidence>
<comment type="caution">
    <text evidence="4">Lacks conserved residue(s) required for the propagation of feature annotation.</text>
</comment>
<dbReference type="InterPro" id="IPR021914">
    <property type="entry name" value="TF_DELLA_N"/>
</dbReference>
<name>A0AAP0EZG6_9MAGN</name>
<dbReference type="InterPro" id="IPR038088">
    <property type="entry name" value="DELLA_N_sf"/>
</dbReference>
<evidence type="ECO:0000256" key="4">
    <source>
        <dbReference type="PROSITE-ProRule" id="PRU01191"/>
    </source>
</evidence>
<keyword evidence="9" id="KW-1185">Reference proteome</keyword>
<dbReference type="SMART" id="SM01129">
    <property type="entry name" value="DELLA"/>
    <property type="match status" value="1"/>
</dbReference>
<dbReference type="InterPro" id="IPR005202">
    <property type="entry name" value="TF_GRAS"/>
</dbReference>
<dbReference type="Proteomes" id="UP001417504">
    <property type="component" value="Unassembled WGS sequence"/>
</dbReference>
<evidence type="ECO:0000256" key="6">
    <source>
        <dbReference type="SAM" id="MobiDB-lite"/>
    </source>
</evidence>
<evidence type="ECO:0000313" key="8">
    <source>
        <dbReference type="EMBL" id="KAK9101876.1"/>
    </source>
</evidence>
<comment type="subcellular location">
    <subcellularLocation>
        <location evidence="5">Nucleus</location>
    </subcellularLocation>
</comment>
<dbReference type="Pfam" id="PF12041">
    <property type="entry name" value="DELLA"/>
    <property type="match status" value="1"/>
</dbReference>
<keyword evidence="5" id="KW-0939">Gibberellin signaling pathway</keyword>
<feature type="domain" description="Transcriptional factor DELLA N-terminal" evidence="7">
    <location>
        <begin position="30"/>
        <end position="94"/>
    </location>
</feature>
<comment type="similarity">
    <text evidence="1 5">Belongs to the GRAS family. DELLA subfamily.</text>
</comment>
<comment type="domain">
    <text evidence="5">The DELLA motif is required for its GA-induced degradation.</text>
</comment>
<reference evidence="8 9" key="1">
    <citation type="submission" date="2024-01" db="EMBL/GenBank/DDBJ databases">
        <title>Genome assemblies of Stephania.</title>
        <authorList>
            <person name="Yang L."/>
        </authorList>
    </citation>
    <scope>NUCLEOTIDE SEQUENCE [LARGE SCALE GENOMIC DNA]</scope>
    <source>
        <strain evidence="8">QJT</strain>
        <tissue evidence="8">Leaf</tissue>
    </source>
</reference>
<dbReference type="GO" id="GO:0005634">
    <property type="term" value="C:nucleus"/>
    <property type="evidence" value="ECO:0007669"/>
    <property type="project" value="UniProtKB-SubCell"/>
</dbReference>
<feature type="region of interest" description="Leucine repeat II (LRII)" evidence="4">
    <location>
        <begin position="302"/>
        <end position="334"/>
    </location>
</feature>
<dbReference type="PROSITE" id="PS50985">
    <property type="entry name" value="GRAS"/>
    <property type="match status" value="1"/>
</dbReference>
<dbReference type="GO" id="GO:0009740">
    <property type="term" value="P:gibberellic acid mediated signaling pathway"/>
    <property type="evidence" value="ECO:0007669"/>
    <property type="project" value="UniProtKB-UniRule"/>
</dbReference>
<evidence type="ECO:0000256" key="5">
    <source>
        <dbReference type="RuleBase" id="RU367159"/>
    </source>
</evidence>
<feature type="compositionally biased region" description="Low complexity" evidence="6">
    <location>
        <begin position="1"/>
        <end position="22"/>
    </location>
</feature>
<dbReference type="Pfam" id="PF03514">
    <property type="entry name" value="GRAS"/>
    <property type="match status" value="1"/>
</dbReference>